<dbReference type="OrthoDB" id="1376924at2"/>
<feature type="transmembrane region" description="Helical" evidence="1">
    <location>
        <begin position="9"/>
        <end position="27"/>
    </location>
</feature>
<evidence type="ECO:0000256" key="1">
    <source>
        <dbReference type="SAM" id="Phobius"/>
    </source>
</evidence>
<evidence type="ECO:0000313" key="2">
    <source>
        <dbReference type="EMBL" id="AOW19396.1"/>
    </source>
</evidence>
<reference evidence="2 3" key="1">
    <citation type="submission" date="2016-10" db="EMBL/GenBank/DDBJ databases">
        <title>Lutibacter sp. LPB0138, isolated from marine gastropod.</title>
        <authorList>
            <person name="Kim E."/>
            <person name="Yi H."/>
        </authorList>
    </citation>
    <scope>NUCLEOTIDE SEQUENCE [LARGE SCALE GENOMIC DNA]</scope>
    <source>
        <strain evidence="2 3">LPB0138</strain>
    </source>
</reference>
<dbReference type="EMBL" id="CP017478">
    <property type="protein sequence ID" value="AOW19396.1"/>
    <property type="molecule type" value="Genomic_DNA"/>
</dbReference>
<gene>
    <name evidence="2" type="ORF">LPB138_01275</name>
</gene>
<name>A0A1D8P4B5_9FLAO</name>
<feature type="transmembrane region" description="Helical" evidence="1">
    <location>
        <begin position="118"/>
        <end position="143"/>
    </location>
</feature>
<proteinExistence type="predicted"/>
<dbReference type="Gene3D" id="1.20.210.10">
    <property type="entry name" value="Cytochrome c oxidase-like, subunit I domain"/>
    <property type="match status" value="1"/>
</dbReference>
<keyword evidence="1" id="KW-0472">Membrane</keyword>
<dbReference type="KEGG" id="lul:LPB138_01275"/>
<dbReference type="AlphaFoldDB" id="A0A1D8P4B5"/>
<feature type="transmembrane region" description="Helical" evidence="1">
    <location>
        <begin position="78"/>
        <end position="98"/>
    </location>
</feature>
<dbReference type="STRING" id="1850246.LPB138_01275"/>
<keyword evidence="1" id="KW-0812">Transmembrane</keyword>
<organism evidence="2 3">
    <name type="scientific">Urechidicola croceus</name>
    <dbReference type="NCBI Taxonomy" id="1850246"/>
    <lineage>
        <taxon>Bacteria</taxon>
        <taxon>Pseudomonadati</taxon>
        <taxon>Bacteroidota</taxon>
        <taxon>Flavobacteriia</taxon>
        <taxon>Flavobacteriales</taxon>
        <taxon>Flavobacteriaceae</taxon>
        <taxon>Urechidicola</taxon>
    </lineage>
</organism>
<dbReference type="InterPro" id="IPR036927">
    <property type="entry name" value="Cyt_c_oxase-like_su1_sf"/>
</dbReference>
<protein>
    <submittedName>
        <fullName evidence="2">Uncharacterized protein</fullName>
    </submittedName>
</protein>
<keyword evidence="3" id="KW-1185">Reference proteome</keyword>
<dbReference type="RefSeq" id="WP_070235512.1">
    <property type="nucleotide sequence ID" value="NZ_CP017478.1"/>
</dbReference>
<sequence>MKKLINKPYLVFWAFSIISILLGIFKGDKTIDINIYDTYFVFLSRDFGLLIAILFSIMGFGYWVVLKTNHKLLKSLTAIHLVITTIGIAIILISSVFLQSSIGIGSENYEKKVIIAIYILNTTLLILLLSLILYFTNIIYGIFNKKKSI</sequence>
<keyword evidence="1" id="KW-1133">Transmembrane helix</keyword>
<dbReference type="Proteomes" id="UP000176050">
    <property type="component" value="Chromosome"/>
</dbReference>
<evidence type="ECO:0000313" key="3">
    <source>
        <dbReference type="Proteomes" id="UP000176050"/>
    </source>
</evidence>
<feature type="transmembrane region" description="Helical" evidence="1">
    <location>
        <begin position="47"/>
        <end position="66"/>
    </location>
</feature>
<accession>A0A1D8P4B5</accession>